<protein>
    <submittedName>
        <fullName evidence="1">Uncharacterized protein</fullName>
    </submittedName>
</protein>
<evidence type="ECO:0000313" key="1">
    <source>
        <dbReference type="EMBL" id="KAK1864057.1"/>
    </source>
</evidence>
<dbReference type="Proteomes" id="UP000798662">
    <property type="component" value="Chromosome 2"/>
</dbReference>
<keyword evidence="2" id="KW-1185">Reference proteome</keyword>
<reference evidence="1" key="1">
    <citation type="submission" date="2019-11" db="EMBL/GenBank/DDBJ databases">
        <title>Nori genome reveals adaptations in red seaweeds to the harsh intertidal environment.</title>
        <authorList>
            <person name="Wang D."/>
            <person name="Mao Y."/>
        </authorList>
    </citation>
    <scope>NUCLEOTIDE SEQUENCE</scope>
    <source>
        <tissue evidence="1">Gametophyte</tissue>
    </source>
</reference>
<organism evidence="1 2">
    <name type="scientific">Pyropia yezoensis</name>
    <name type="common">Susabi-nori</name>
    <name type="synonym">Porphyra yezoensis</name>
    <dbReference type="NCBI Taxonomy" id="2788"/>
    <lineage>
        <taxon>Eukaryota</taxon>
        <taxon>Rhodophyta</taxon>
        <taxon>Bangiophyceae</taxon>
        <taxon>Bangiales</taxon>
        <taxon>Bangiaceae</taxon>
        <taxon>Pyropia</taxon>
    </lineage>
</organism>
<name>A0ACC3C2M7_PYRYE</name>
<gene>
    <name evidence="1" type="ORF">I4F81_006607</name>
</gene>
<comment type="caution">
    <text evidence="1">The sequence shown here is derived from an EMBL/GenBank/DDBJ whole genome shotgun (WGS) entry which is preliminary data.</text>
</comment>
<evidence type="ECO:0000313" key="2">
    <source>
        <dbReference type="Proteomes" id="UP000798662"/>
    </source>
</evidence>
<accession>A0ACC3C2M7</accession>
<sequence length="842" mass="86372">MAWGAAGSRVELSGASGREWSLTFGRALGAARGAVSVHVVDAVPGGGGGGGGGDAAPRQLVAKRVAVPAVDDVEPLVDEAATWRKASVASPLVLELVDVFVDRHPDAPSITFLSELATPHKAGNGKATPTTGAILGGFGPKRVAITAANPELSQADDVYDVGVLLGALAMGRAPGVVAAAMGGGELPEDLPPELSAALAAAVGPSSRPPDGLDAAVTRLTDGSARAGGADPRAYATVLSSVRDGGRGEDVFTALFRRPLSKDPVAALQSLTLVHRLLLEAGDDSLLGLVRHNDAFLAWAADSWSREKVEGVADPDAAHPLAYLFAGGEIADYSAFLRRKARFHMLAAFSFTGGWAVTPSGETSLTGRRRKVLTGVADLADSMAGLSSRLAAVGGEPREVARAAAATLAVEATGSLAAAVALVAGVDDTVTRAKMVDPFDRCYAGAREVLGAAAVGVPLLPPPVRALSLEPSPPDVTLEEVDTAAERAAAKEARRAARAAAKEQERIARAAEKEAAKAAKAAAKAGIKAAAAAAAAAEAEAKVDRSVGDLVGIGEERAPEAPPAPDRPAPGMSDIHALATAFGGGRPRNADGRGYLGLRAKAPASTALVVAGGQSMPGLRPHPAFCHCAGNKGAKASKAAPIVEVVVRRLRTGEKLGVGAFGEVFKGTYQDEPVAIKKLSATLANNAAAVEAFRAEVGVLFSLRHPHVLKVVAARTTPPDPMVLTEFMSRGTLFDVLHKARVAPTWPVYLAPEVLAAVAPHTPASDVYAYGVLMWELVARTPPYLGEDPHVVAGRVVDEGYRPPPAPNCLQLYRDLMVRCWAQAAAARPTFAQVVAVLAKAPG</sequence>
<proteinExistence type="predicted"/>
<dbReference type="EMBL" id="CM020619">
    <property type="protein sequence ID" value="KAK1864057.1"/>
    <property type="molecule type" value="Genomic_DNA"/>
</dbReference>